<dbReference type="PANTHER" id="PTHR40469">
    <property type="entry name" value="SECRETED GLYCOSYL HYDROLASE"/>
    <property type="match status" value="1"/>
</dbReference>
<proteinExistence type="predicted"/>
<evidence type="ECO:0000259" key="2">
    <source>
        <dbReference type="Pfam" id="PF06283"/>
    </source>
</evidence>
<evidence type="ECO:0000313" key="4">
    <source>
        <dbReference type="Proteomes" id="UP001500936"/>
    </source>
</evidence>
<keyword evidence="1" id="KW-0732">Signal</keyword>
<dbReference type="Proteomes" id="UP001500936">
    <property type="component" value="Unassembled WGS sequence"/>
</dbReference>
<feature type="chain" id="PRO_5047165833" description="ThuA-like domain-containing protein" evidence="1">
    <location>
        <begin position="26"/>
        <end position="277"/>
    </location>
</feature>
<dbReference type="InterPro" id="IPR029062">
    <property type="entry name" value="Class_I_gatase-like"/>
</dbReference>
<evidence type="ECO:0000256" key="1">
    <source>
        <dbReference type="SAM" id="SignalP"/>
    </source>
</evidence>
<reference evidence="4" key="1">
    <citation type="journal article" date="2019" name="Int. J. Syst. Evol. Microbiol.">
        <title>The Global Catalogue of Microorganisms (GCM) 10K type strain sequencing project: providing services to taxonomists for standard genome sequencing and annotation.</title>
        <authorList>
            <consortium name="The Broad Institute Genomics Platform"/>
            <consortium name="The Broad Institute Genome Sequencing Center for Infectious Disease"/>
            <person name="Wu L."/>
            <person name="Ma J."/>
        </authorList>
    </citation>
    <scope>NUCLEOTIDE SEQUENCE [LARGE SCALE GENOMIC DNA]</scope>
    <source>
        <strain evidence="4">JCM 17925</strain>
    </source>
</reference>
<dbReference type="PANTHER" id="PTHR40469:SF2">
    <property type="entry name" value="GALACTOSE-BINDING DOMAIN-LIKE SUPERFAMILY PROTEIN"/>
    <property type="match status" value="1"/>
</dbReference>
<organism evidence="3 4">
    <name type="scientific">Nibrella viscosa</name>
    <dbReference type="NCBI Taxonomy" id="1084524"/>
    <lineage>
        <taxon>Bacteria</taxon>
        <taxon>Pseudomonadati</taxon>
        <taxon>Bacteroidota</taxon>
        <taxon>Cytophagia</taxon>
        <taxon>Cytophagales</taxon>
        <taxon>Spirosomataceae</taxon>
        <taxon>Nibrella</taxon>
    </lineage>
</organism>
<gene>
    <name evidence="3" type="ORF">GCM10023187_19650</name>
</gene>
<dbReference type="RefSeq" id="WP_345266483.1">
    <property type="nucleotide sequence ID" value="NZ_BAABHB010000003.1"/>
</dbReference>
<comment type="caution">
    <text evidence="3">The sequence shown here is derived from an EMBL/GenBank/DDBJ whole genome shotgun (WGS) entry which is preliminary data.</text>
</comment>
<accession>A0ABP8KB16</accession>
<dbReference type="Gene3D" id="3.40.50.880">
    <property type="match status" value="1"/>
</dbReference>
<sequence length="277" mass="31544">MARLFTVVLLGLCLLTMVASRQKQAPVNWKKVKVLVYTKNGKGYVHDNIPFAVAAIQKLGQEHGFSVEVSDQPAVFTEANLKQYTMLVFPSTNNDVFDTNEQRLAFRRYIEAGGGFVGIHSVMGTERNWTWFKRMLGGTFAWHPRFQQLKVHVLDPGHPSMEGLPKVWEKEDECYFAKEMSPGPTVIMAHDLTVLNPADAEKINQNRGTYTELYPAAWYYNYDGGYTWCTALGHDKKDYQDPTFVQHIFQGMRYIAGQVKKVDFGKAYATSHEMAIQ</sequence>
<dbReference type="EMBL" id="BAABHB010000003">
    <property type="protein sequence ID" value="GAA4403516.1"/>
    <property type="molecule type" value="Genomic_DNA"/>
</dbReference>
<keyword evidence="4" id="KW-1185">Reference proteome</keyword>
<dbReference type="SUPFAM" id="SSF52317">
    <property type="entry name" value="Class I glutamine amidotransferase-like"/>
    <property type="match status" value="1"/>
</dbReference>
<dbReference type="Pfam" id="PF06283">
    <property type="entry name" value="ThuA"/>
    <property type="match status" value="1"/>
</dbReference>
<feature type="signal peptide" evidence="1">
    <location>
        <begin position="1"/>
        <end position="25"/>
    </location>
</feature>
<name>A0ABP8KB16_9BACT</name>
<protein>
    <recommendedName>
        <fullName evidence="2">ThuA-like domain-containing protein</fullName>
    </recommendedName>
</protein>
<feature type="domain" description="ThuA-like" evidence="2">
    <location>
        <begin position="33"/>
        <end position="254"/>
    </location>
</feature>
<dbReference type="InterPro" id="IPR029010">
    <property type="entry name" value="ThuA-like"/>
</dbReference>
<evidence type="ECO:0000313" key="3">
    <source>
        <dbReference type="EMBL" id="GAA4403516.1"/>
    </source>
</evidence>